<reference evidence="2" key="1">
    <citation type="journal article" date="2022" name="Int. J. Mol. Sci.">
        <title>Draft Genome of Tanacetum Coccineum: Genomic Comparison of Closely Related Tanacetum-Family Plants.</title>
        <authorList>
            <person name="Yamashiro T."/>
            <person name="Shiraishi A."/>
            <person name="Nakayama K."/>
            <person name="Satake H."/>
        </authorList>
    </citation>
    <scope>NUCLEOTIDE SEQUENCE</scope>
</reference>
<feature type="region of interest" description="Disordered" evidence="1">
    <location>
        <begin position="366"/>
        <end position="409"/>
    </location>
</feature>
<feature type="region of interest" description="Disordered" evidence="1">
    <location>
        <begin position="64"/>
        <end position="84"/>
    </location>
</feature>
<keyword evidence="3" id="KW-1185">Reference proteome</keyword>
<organism evidence="2 3">
    <name type="scientific">Tanacetum coccineum</name>
    <dbReference type="NCBI Taxonomy" id="301880"/>
    <lineage>
        <taxon>Eukaryota</taxon>
        <taxon>Viridiplantae</taxon>
        <taxon>Streptophyta</taxon>
        <taxon>Embryophyta</taxon>
        <taxon>Tracheophyta</taxon>
        <taxon>Spermatophyta</taxon>
        <taxon>Magnoliopsida</taxon>
        <taxon>eudicotyledons</taxon>
        <taxon>Gunneridae</taxon>
        <taxon>Pentapetalae</taxon>
        <taxon>asterids</taxon>
        <taxon>campanulids</taxon>
        <taxon>Asterales</taxon>
        <taxon>Asteraceae</taxon>
        <taxon>Asteroideae</taxon>
        <taxon>Anthemideae</taxon>
        <taxon>Anthemidinae</taxon>
        <taxon>Tanacetum</taxon>
    </lineage>
</organism>
<evidence type="ECO:0000313" key="2">
    <source>
        <dbReference type="EMBL" id="GJT73926.1"/>
    </source>
</evidence>
<sequence length="409" mass="46601">MKSALLRIQDAINEQARGRHGKYGTLEARHRLPVSSKDSNKTYLLHLGPGPRKEGGVFNRLGGKERSASARSISRHRVPTKREHECNHGSIILRHGGSLGTGGHSESETPWTVRKETLAHLVSGISISKDKDAQSQRTSDRRGDGKDHFNCPISMAPPASYDRFENSILGKLSPKTKPSRIGGDTSYKQRDGESWRYFMKKIQKHKTLDVEGARNDEDPRIYARYNPPECQAFIEKIRGHGRNVQGDTFFCQGELTLSHREEDGTEGPMIIEAEIRGHFVHRIYVDGGASSEVLYETLLRQAPARNKKPDDPNYHIAHRVQWINHLADWPDIPTSKDMWRRTFHFHMDELHGYQVTISTQWNNRQNGYKKDPCRTIHGTRNVKIPGKRRNGNDTKQQSHPNGMCNDLRT</sequence>
<proteinExistence type="predicted"/>
<name>A0ABQ5GEM6_9ASTR</name>
<evidence type="ECO:0000256" key="1">
    <source>
        <dbReference type="SAM" id="MobiDB-lite"/>
    </source>
</evidence>
<reference evidence="2" key="2">
    <citation type="submission" date="2022-01" db="EMBL/GenBank/DDBJ databases">
        <authorList>
            <person name="Yamashiro T."/>
            <person name="Shiraishi A."/>
            <person name="Satake H."/>
            <person name="Nakayama K."/>
        </authorList>
    </citation>
    <scope>NUCLEOTIDE SEQUENCE</scope>
</reference>
<feature type="region of interest" description="Disordered" evidence="1">
    <location>
        <begin position="124"/>
        <end position="156"/>
    </location>
</feature>
<comment type="caution">
    <text evidence="2">The sequence shown here is derived from an EMBL/GenBank/DDBJ whole genome shotgun (WGS) entry which is preliminary data.</text>
</comment>
<evidence type="ECO:0000313" key="3">
    <source>
        <dbReference type="Proteomes" id="UP001151760"/>
    </source>
</evidence>
<accession>A0ABQ5GEM6</accession>
<dbReference type="Proteomes" id="UP001151760">
    <property type="component" value="Unassembled WGS sequence"/>
</dbReference>
<dbReference type="EMBL" id="BQNB010018396">
    <property type="protein sequence ID" value="GJT73926.1"/>
    <property type="molecule type" value="Genomic_DNA"/>
</dbReference>
<gene>
    <name evidence="2" type="ORF">Tco_1033212</name>
</gene>
<protein>
    <submittedName>
        <fullName evidence="2">Uncharacterized protein</fullName>
    </submittedName>
</protein>
<feature type="compositionally biased region" description="Basic and acidic residues" evidence="1">
    <location>
        <begin position="128"/>
        <end position="149"/>
    </location>
</feature>